<sequence length="135" mass="14603">MSTPSSPDRHPTDPDDPTGPAIPTGPEDGTEPSGTGEKPVIAWDAAVSGALFVALIVEQVKLVQRITPPTDYWLQQPYTVASGFLVFFAAALTLVRIKLRRLSYWIMLISLAAVPLAVVLFTALYLLGKYNPPPE</sequence>
<organism evidence="3 4">
    <name type="scientific">Spelaeicoccus albus</name>
    <dbReference type="NCBI Taxonomy" id="1280376"/>
    <lineage>
        <taxon>Bacteria</taxon>
        <taxon>Bacillati</taxon>
        <taxon>Actinomycetota</taxon>
        <taxon>Actinomycetes</taxon>
        <taxon>Micrococcales</taxon>
        <taxon>Brevibacteriaceae</taxon>
        <taxon>Spelaeicoccus</taxon>
    </lineage>
</organism>
<evidence type="ECO:0000256" key="1">
    <source>
        <dbReference type="SAM" id="MobiDB-lite"/>
    </source>
</evidence>
<keyword evidence="2" id="KW-0472">Membrane</keyword>
<evidence type="ECO:0000313" key="3">
    <source>
        <dbReference type="EMBL" id="NYI67701.1"/>
    </source>
</evidence>
<keyword evidence="4" id="KW-1185">Reference proteome</keyword>
<dbReference type="EMBL" id="JACBZP010000001">
    <property type="protein sequence ID" value="NYI67701.1"/>
    <property type="molecule type" value="Genomic_DNA"/>
</dbReference>
<keyword evidence="2" id="KW-0812">Transmembrane</keyword>
<name>A0A7Z0IHL6_9MICO</name>
<evidence type="ECO:0000256" key="2">
    <source>
        <dbReference type="SAM" id="Phobius"/>
    </source>
</evidence>
<gene>
    <name evidence="3" type="ORF">BJY26_002007</name>
</gene>
<feature type="transmembrane region" description="Helical" evidence="2">
    <location>
        <begin position="77"/>
        <end position="95"/>
    </location>
</feature>
<proteinExistence type="predicted"/>
<dbReference type="RefSeq" id="WP_179427854.1">
    <property type="nucleotide sequence ID" value="NZ_JACBZP010000001.1"/>
</dbReference>
<reference evidence="3 4" key="1">
    <citation type="submission" date="2020-07" db="EMBL/GenBank/DDBJ databases">
        <title>Sequencing the genomes of 1000 actinobacteria strains.</title>
        <authorList>
            <person name="Klenk H.-P."/>
        </authorList>
    </citation>
    <scope>NUCLEOTIDE SEQUENCE [LARGE SCALE GENOMIC DNA]</scope>
    <source>
        <strain evidence="3 4">DSM 26341</strain>
    </source>
</reference>
<evidence type="ECO:0000313" key="4">
    <source>
        <dbReference type="Proteomes" id="UP000539111"/>
    </source>
</evidence>
<feature type="region of interest" description="Disordered" evidence="1">
    <location>
        <begin position="1"/>
        <end position="38"/>
    </location>
</feature>
<protein>
    <submittedName>
        <fullName evidence="3">Uncharacterized protein</fullName>
    </submittedName>
</protein>
<accession>A0A7Z0IHL6</accession>
<dbReference type="Proteomes" id="UP000539111">
    <property type="component" value="Unassembled WGS sequence"/>
</dbReference>
<dbReference type="AlphaFoldDB" id="A0A7Z0IHL6"/>
<comment type="caution">
    <text evidence="3">The sequence shown here is derived from an EMBL/GenBank/DDBJ whole genome shotgun (WGS) entry which is preliminary data.</text>
</comment>
<feature type="transmembrane region" description="Helical" evidence="2">
    <location>
        <begin position="102"/>
        <end position="127"/>
    </location>
</feature>
<keyword evidence="2" id="KW-1133">Transmembrane helix</keyword>